<dbReference type="AlphaFoldDB" id="A0A9Q1D5N8"/>
<organism evidence="2 3">
    <name type="scientific">Conger conger</name>
    <name type="common">Conger eel</name>
    <name type="synonym">Muraena conger</name>
    <dbReference type="NCBI Taxonomy" id="82655"/>
    <lineage>
        <taxon>Eukaryota</taxon>
        <taxon>Metazoa</taxon>
        <taxon>Chordata</taxon>
        <taxon>Craniata</taxon>
        <taxon>Vertebrata</taxon>
        <taxon>Euteleostomi</taxon>
        <taxon>Actinopterygii</taxon>
        <taxon>Neopterygii</taxon>
        <taxon>Teleostei</taxon>
        <taxon>Anguilliformes</taxon>
        <taxon>Congridae</taxon>
        <taxon>Conger</taxon>
    </lineage>
</organism>
<evidence type="ECO:0000313" key="3">
    <source>
        <dbReference type="Proteomes" id="UP001152803"/>
    </source>
</evidence>
<dbReference type="EMBL" id="JAFJMO010000013">
    <property type="protein sequence ID" value="KAJ8259056.1"/>
    <property type="molecule type" value="Genomic_DNA"/>
</dbReference>
<dbReference type="Proteomes" id="UP001152803">
    <property type="component" value="Unassembled WGS sequence"/>
</dbReference>
<sequence>MGSKHLQHQQIEQRDGPDGHTSSRWTRTYRGGELSDISVSGGSWFCQCKSPGRWAYSAALKEAMKEPAFGPHHRHCLEENSTQNFNNNVTFDNVVPDL</sequence>
<reference evidence="2" key="1">
    <citation type="journal article" date="2023" name="Science">
        <title>Genome structures resolve the early diversification of teleost fishes.</title>
        <authorList>
            <person name="Parey E."/>
            <person name="Louis A."/>
            <person name="Montfort J."/>
            <person name="Bouchez O."/>
            <person name="Roques C."/>
            <person name="Iampietro C."/>
            <person name="Lluch J."/>
            <person name="Castinel A."/>
            <person name="Donnadieu C."/>
            <person name="Desvignes T."/>
            <person name="Floi Bucao C."/>
            <person name="Jouanno E."/>
            <person name="Wen M."/>
            <person name="Mejri S."/>
            <person name="Dirks R."/>
            <person name="Jansen H."/>
            <person name="Henkel C."/>
            <person name="Chen W.J."/>
            <person name="Zahm M."/>
            <person name="Cabau C."/>
            <person name="Klopp C."/>
            <person name="Thompson A.W."/>
            <person name="Robinson-Rechavi M."/>
            <person name="Braasch I."/>
            <person name="Lecointre G."/>
            <person name="Bobe J."/>
            <person name="Postlethwait J.H."/>
            <person name="Berthelot C."/>
            <person name="Roest Crollius H."/>
            <person name="Guiguen Y."/>
        </authorList>
    </citation>
    <scope>NUCLEOTIDE SEQUENCE</scope>
    <source>
        <strain evidence="2">Concon-B</strain>
    </source>
</reference>
<protein>
    <submittedName>
        <fullName evidence="2">Uncharacterized protein</fullName>
    </submittedName>
</protein>
<feature type="region of interest" description="Disordered" evidence="1">
    <location>
        <begin position="1"/>
        <end position="26"/>
    </location>
</feature>
<accession>A0A9Q1D5N8</accession>
<gene>
    <name evidence="2" type="ORF">COCON_G00180680</name>
</gene>
<evidence type="ECO:0000256" key="1">
    <source>
        <dbReference type="SAM" id="MobiDB-lite"/>
    </source>
</evidence>
<proteinExistence type="predicted"/>
<name>A0A9Q1D5N8_CONCO</name>
<comment type="caution">
    <text evidence="2">The sequence shown here is derived from an EMBL/GenBank/DDBJ whole genome shotgun (WGS) entry which is preliminary data.</text>
</comment>
<evidence type="ECO:0000313" key="2">
    <source>
        <dbReference type="EMBL" id="KAJ8259056.1"/>
    </source>
</evidence>
<keyword evidence="3" id="KW-1185">Reference proteome</keyword>